<dbReference type="PANTHER" id="PTHR23022">
    <property type="entry name" value="TRANSPOSABLE ELEMENT-RELATED"/>
    <property type="match status" value="1"/>
</dbReference>
<organism evidence="3 4">
    <name type="scientific">Phytophthora fragariaefolia</name>
    <dbReference type="NCBI Taxonomy" id="1490495"/>
    <lineage>
        <taxon>Eukaryota</taxon>
        <taxon>Sar</taxon>
        <taxon>Stramenopiles</taxon>
        <taxon>Oomycota</taxon>
        <taxon>Peronosporomycetes</taxon>
        <taxon>Peronosporales</taxon>
        <taxon>Peronosporaceae</taxon>
        <taxon>Phytophthora</taxon>
    </lineage>
</organism>
<dbReference type="InterPro" id="IPR036397">
    <property type="entry name" value="RNaseH_sf"/>
</dbReference>
<evidence type="ECO:0000313" key="3">
    <source>
        <dbReference type="EMBL" id="GMF55550.1"/>
    </source>
</evidence>
<feature type="domain" description="Tc1-like transposase DDE" evidence="2">
    <location>
        <begin position="181"/>
        <end position="325"/>
    </location>
</feature>
<keyword evidence="4" id="KW-1185">Reference proteome</keyword>
<evidence type="ECO:0000256" key="1">
    <source>
        <dbReference type="SAM" id="MobiDB-lite"/>
    </source>
</evidence>
<name>A0A9W6Y812_9STRA</name>
<dbReference type="OrthoDB" id="114024at2759"/>
<dbReference type="GO" id="GO:0003676">
    <property type="term" value="F:nucleic acid binding"/>
    <property type="evidence" value="ECO:0007669"/>
    <property type="project" value="InterPro"/>
</dbReference>
<protein>
    <submittedName>
        <fullName evidence="3">Unnamed protein product</fullName>
    </submittedName>
</protein>
<evidence type="ECO:0000313" key="4">
    <source>
        <dbReference type="Proteomes" id="UP001165121"/>
    </source>
</evidence>
<accession>A0A9W6Y812</accession>
<dbReference type="Pfam" id="PF13358">
    <property type="entry name" value="DDE_3"/>
    <property type="match status" value="1"/>
</dbReference>
<dbReference type="Gene3D" id="3.30.420.10">
    <property type="entry name" value="Ribonuclease H-like superfamily/Ribonuclease H"/>
    <property type="match status" value="1"/>
</dbReference>
<dbReference type="Gene3D" id="1.10.10.60">
    <property type="entry name" value="Homeodomain-like"/>
    <property type="match status" value="1"/>
</dbReference>
<dbReference type="InterPro" id="IPR038717">
    <property type="entry name" value="Tc1-like_DDE_dom"/>
</dbReference>
<gene>
    <name evidence="3" type="ORF">Pfra01_002341600</name>
</gene>
<sequence length="397" mass="44508">MATFTTATSPWRGGDSLQSLIPPSTHRRSRRAGLIVHLMGRGAPLTDIERGRIQGLHEAGLGLRQIARQVEHSVGAVNRVLFVTPTEHKTPGPAASLSERETRYLVPTAAKGQLSTKQLKEEIKLSTSVRTIQRVLAGVDWLVYTKMDNTLPLSAEDKRAREAWAWEMLMNKDPVMSLDTFIFSDEKKWNLDGADGFQTYWRDLRRPSRQTKRRQAGGGSVMVWDGFSAAGKTELAVLHGKQNSDDYVYTLSAFMLPCGTDFMFQQNGASIHRSKRTQEFLVEQEVRVLPWPARSPDLNPIENLWSIMNRHVDANGRQFSSVSELTVALYEAWYAIDMSVLQSLIESMPRRCKECIKKHGVTGLHERVPCHSSTGVIDTSYVLHTWVHGVGVPAATQ</sequence>
<dbReference type="EMBL" id="BSXT01003756">
    <property type="protein sequence ID" value="GMF55550.1"/>
    <property type="molecule type" value="Genomic_DNA"/>
</dbReference>
<feature type="region of interest" description="Disordered" evidence="1">
    <location>
        <begin position="1"/>
        <end position="28"/>
    </location>
</feature>
<proteinExistence type="predicted"/>
<dbReference type="InterPro" id="IPR052338">
    <property type="entry name" value="Transposase_5"/>
</dbReference>
<dbReference type="Proteomes" id="UP001165121">
    <property type="component" value="Unassembled WGS sequence"/>
</dbReference>
<dbReference type="PANTHER" id="PTHR23022:SF129">
    <property type="entry name" value="TRANSPOSABLE ELEMENT TC3 TRANSPOSASE"/>
    <property type="match status" value="1"/>
</dbReference>
<comment type="caution">
    <text evidence="3">The sequence shown here is derived from an EMBL/GenBank/DDBJ whole genome shotgun (WGS) entry which is preliminary data.</text>
</comment>
<evidence type="ECO:0000259" key="2">
    <source>
        <dbReference type="Pfam" id="PF13358"/>
    </source>
</evidence>
<reference evidence="3" key="1">
    <citation type="submission" date="2023-04" db="EMBL/GenBank/DDBJ databases">
        <title>Phytophthora fragariaefolia NBRC 109709.</title>
        <authorList>
            <person name="Ichikawa N."/>
            <person name="Sato H."/>
            <person name="Tonouchi N."/>
        </authorList>
    </citation>
    <scope>NUCLEOTIDE SEQUENCE</scope>
    <source>
        <strain evidence="3">NBRC 109709</strain>
    </source>
</reference>
<dbReference type="AlphaFoldDB" id="A0A9W6Y812"/>